<dbReference type="Proteomes" id="UP000520767">
    <property type="component" value="Unassembled WGS sequence"/>
</dbReference>
<evidence type="ECO:0000256" key="3">
    <source>
        <dbReference type="ARBA" id="ARBA00022475"/>
    </source>
</evidence>
<dbReference type="RefSeq" id="WP_184815281.1">
    <property type="nucleotide sequence ID" value="NZ_JACHJQ010000009.1"/>
</dbReference>
<keyword evidence="4 7" id="KW-0812">Transmembrane</keyword>
<evidence type="ECO:0000313" key="9">
    <source>
        <dbReference type="EMBL" id="MBB4911262.1"/>
    </source>
</evidence>
<dbReference type="Pfam" id="PF05977">
    <property type="entry name" value="MFS_3"/>
    <property type="match status" value="1"/>
</dbReference>
<evidence type="ECO:0000256" key="4">
    <source>
        <dbReference type="ARBA" id="ARBA00022692"/>
    </source>
</evidence>
<dbReference type="PANTHER" id="PTHR23513:SF6">
    <property type="entry name" value="MAJOR FACILITATOR SUPERFAMILY ASSOCIATED DOMAIN-CONTAINING PROTEIN"/>
    <property type="match status" value="1"/>
</dbReference>
<keyword evidence="2" id="KW-0813">Transport</keyword>
<dbReference type="InterPro" id="IPR010290">
    <property type="entry name" value="TM_effector"/>
</dbReference>
<accession>A0A7W7VI73</accession>
<dbReference type="EMBL" id="JACHJQ010000009">
    <property type="protein sequence ID" value="MBB4911262.1"/>
    <property type="molecule type" value="Genomic_DNA"/>
</dbReference>
<sequence>MNRDFRLLFTAAAVSRLGTSITYVAMPLIAVTALDASPGEVGLLATLSTIAFLVIGLPAGAWTDRVRRRGVLIAADLARAAILLSVPVAWWLDALTMGQLYAVVSAAGVGTVFFDVANQSYLPQVVGRPALLAANTRLVSMDALNDIAGRGVAGFVVALVTAPAALLLDAASYVVSAWCVLRIHHREPRPSRVSGRGHIREGVRFVVSHPVLRALAVAGALSNLGIVLVLTMLPVVLVDELGLGAGVLGLFLASGGVGMLAGSLLARGLAARFGAGRVVLLASAAIAPFGFGMAFVDRGPGLWLAGATWLVVTTKIGADNVLSVSFRQQITPDALLGRVMATFRFLLTGAVAVAGGLAGGLGQVWGPRAALVAGGCALACVWVPVLLSPLRHTKELATAAPPS</sequence>
<dbReference type="GO" id="GO:0005886">
    <property type="term" value="C:plasma membrane"/>
    <property type="evidence" value="ECO:0007669"/>
    <property type="project" value="UniProtKB-SubCell"/>
</dbReference>
<dbReference type="GO" id="GO:0022857">
    <property type="term" value="F:transmembrane transporter activity"/>
    <property type="evidence" value="ECO:0007669"/>
    <property type="project" value="InterPro"/>
</dbReference>
<dbReference type="PROSITE" id="PS50850">
    <property type="entry name" value="MFS"/>
    <property type="match status" value="1"/>
</dbReference>
<feature type="transmembrane region" description="Helical" evidence="7">
    <location>
        <begin position="41"/>
        <end position="59"/>
    </location>
</feature>
<keyword evidence="3" id="KW-1003">Cell membrane</keyword>
<feature type="transmembrane region" description="Helical" evidence="7">
    <location>
        <begin position="7"/>
        <end position="29"/>
    </location>
</feature>
<name>A0A7W7VI73_9PSEU</name>
<evidence type="ECO:0000313" key="10">
    <source>
        <dbReference type="Proteomes" id="UP000520767"/>
    </source>
</evidence>
<feature type="transmembrane region" description="Helical" evidence="7">
    <location>
        <begin position="152"/>
        <end position="181"/>
    </location>
</feature>
<protein>
    <submittedName>
        <fullName evidence="9">MFS family permease</fullName>
    </submittedName>
</protein>
<keyword evidence="5 7" id="KW-1133">Transmembrane helix</keyword>
<reference evidence="9 10" key="1">
    <citation type="submission" date="2020-08" db="EMBL/GenBank/DDBJ databases">
        <title>Genomic Encyclopedia of Type Strains, Phase III (KMG-III): the genomes of soil and plant-associated and newly described type strains.</title>
        <authorList>
            <person name="Whitman W."/>
        </authorList>
    </citation>
    <scope>NUCLEOTIDE SEQUENCE [LARGE SCALE GENOMIC DNA]</scope>
    <source>
        <strain evidence="9 10">CECT 8960</strain>
    </source>
</reference>
<evidence type="ECO:0000256" key="2">
    <source>
        <dbReference type="ARBA" id="ARBA00022448"/>
    </source>
</evidence>
<dbReference type="AlphaFoldDB" id="A0A7W7VI73"/>
<gene>
    <name evidence="9" type="ORF">FHR82_007522</name>
</gene>
<feature type="transmembrane region" description="Helical" evidence="7">
    <location>
        <begin position="278"/>
        <end position="296"/>
    </location>
</feature>
<dbReference type="InterPro" id="IPR036259">
    <property type="entry name" value="MFS_trans_sf"/>
</dbReference>
<comment type="subcellular location">
    <subcellularLocation>
        <location evidence="1">Cell membrane</location>
        <topology evidence="1">Multi-pass membrane protein</topology>
    </subcellularLocation>
</comment>
<proteinExistence type="predicted"/>
<feature type="transmembrane region" description="Helical" evidence="7">
    <location>
        <begin position="368"/>
        <end position="387"/>
    </location>
</feature>
<feature type="transmembrane region" description="Helical" evidence="7">
    <location>
        <begin position="243"/>
        <end position="266"/>
    </location>
</feature>
<evidence type="ECO:0000259" key="8">
    <source>
        <dbReference type="PROSITE" id="PS50850"/>
    </source>
</evidence>
<keyword evidence="10" id="KW-1185">Reference proteome</keyword>
<dbReference type="Gene3D" id="1.20.1250.20">
    <property type="entry name" value="MFS general substrate transporter like domains"/>
    <property type="match status" value="1"/>
</dbReference>
<dbReference type="InterPro" id="IPR020846">
    <property type="entry name" value="MFS_dom"/>
</dbReference>
<evidence type="ECO:0000256" key="7">
    <source>
        <dbReference type="SAM" id="Phobius"/>
    </source>
</evidence>
<comment type="caution">
    <text evidence="9">The sequence shown here is derived from an EMBL/GenBank/DDBJ whole genome shotgun (WGS) entry which is preliminary data.</text>
</comment>
<feature type="transmembrane region" description="Helical" evidence="7">
    <location>
        <begin position="214"/>
        <end position="237"/>
    </location>
</feature>
<dbReference type="CDD" id="cd06173">
    <property type="entry name" value="MFS_MefA_like"/>
    <property type="match status" value="1"/>
</dbReference>
<evidence type="ECO:0000256" key="1">
    <source>
        <dbReference type="ARBA" id="ARBA00004651"/>
    </source>
</evidence>
<feature type="domain" description="Major facilitator superfamily (MFS) profile" evidence="8">
    <location>
        <begin position="211"/>
        <end position="403"/>
    </location>
</feature>
<keyword evidence="6 7" id="KW-0472">Membrane</keyword>
<organism evidence="9 10">
    <name type="scientific">Actinophytocola algeriensis</name>
    <dbReference type="NCBI Taxonomy" id="1768010"/>
    <lineage>
        <taxon>Bacteria</taxon>
        <taxon>Bacillati</taxon>
        <taxon>Actinomycetota</taxon>
        <taxon>Actinomycetes</taxon>
        <taxon>Pseudonocardiales</taxon>
        <taxon>Pseudonocardiaceae</taxon>
    </lineage>
</organism>
<dbReference type="PANTHER" id="PTHR23513">
    <property type="entry name" value="INTEGRAL MEMBRANE EFFLUX PROTEIN-RELATED"/>
    <property type="match status" value="1"/>
</dbReference>
<evidence type="ECO:0000256" key="6">
    <source>
        <dbReference type="ARBA" id="ARBA00023136"/>
    </source>
</evidence>
<feature type="transmembrane region" description="Helical" evidence="7">
    <location>
        <begin position="302"/>
        <end position="322"/>
    </location>
</feature>
<dbReference type="SUPFAM" id="SSF103473">
    <property type="entry name" value="MFS general substrate transporter"/>
    <property type="match status" value="1"/>
</dbReference>
<evidence type="ECO:0000256" key="5">
    <source>
        <dbReference type="ARBA" id="ARBA00022989"/>
    </source>
</evidence>
<feature type="transmembrane region" description="Helical" evidence="7">
    <location>
        <begin position="71"/>
        <end position="92"/>
    </location>
</feature>
<feature type="transmembrane region" description="Helical" evidence="7">
    <location>
        <begin position="343"/>
        <end position="362"/>
    </location>
</feature>